<sequence>MIETQLVFKNEYRLDLRQIQSILFPYVFDSSDTNLIISVQANPTRNYRSAGRIERILIDYPGRVISGSYIVGFSNQEIELPPKGRFKLEFFPNTYLGRTTISIKKILSFEADEN</sequence>
<proteinExistence type="predicted"/>
<dbReference type="Proteomes" id="UP000658514">
    <property type="component" value="Unassembled WGS sequence"/>
</dbReference>
<dbReference type="RefSeq" id="WP_190546149.1">
    <property type="nucleotide sequence ID" value="NZ_CAWPNO010000067.1"/>
</dbReference>
<comment type="caution">
    <text evidence="1">The sequence shown here is derived from an EMBL/GenBank/DDBJ whole genome shotgun (WGS) entry which is preliminary data.</text>
</comment>
<evidence type="ECO:0000313" key="1">
    <source>
        <dbReference type="EMBL" id="MBD2197945.1"/>
    </source>
</evidence>
<gene>
    <name evidence="1" type="ORF">H6G24_20935</name>
</gene>
<protein>
    <submittedName>
        <fullName evidence="1">Uncharacterized protein</fullName>
    </submittedName>
</protein>
<evidence type="ECO:0000313" key="2">
    <source>
        <dbReference type="Proteomes" id="UP000658514"/>
    </source>
</evidence>
<accession>A0ABR8AD52</accession>
<name>A0ABR8AD52_9CYAN</name>
<organism evidence="1 2">
    <name type="scientific">Calothrix parietina FACHB-288</name>
    <dbReference type="NCBI Taxonomy" id="2692896"/>
    <lineage>
        <taxon>Bacteria</taxon>
        <taxon>Bacillati</taxon>
        <taxon>Cyanobacteriota</taxon>
        <taxon>Cyanophyceae</taxon>
        <taxon>Nostocales</taxon>
        <taxon>Calotrichaceae</taxon>
        <taxon>Calothrix</taxon>
    </lineage>
</organism>
<keyword evidence="2" id="KW-1185">Reference proteome</keyword>
<reference evidence="1 2" key="1">
    <citation type="journal article" date="2020" name="ISME J.">
        <title>Comparative genomics reveals insights into cyanobacterial evolution and habitat adaptation.</title>
        <authorList>
            <person name="Chen M.Y."/>
            <person name="Teng W.K."/>
            <person name="Zhao L."/>
            <person name="Hu C.X."/>
            <person name="Zhou Y.K."/>
            <person name="Han B.P."/>
            <person name="Song L.R."/>
            <person name="Shu W.S."/>
        </authorList>
    </citation>
    <scope>NUCLEOTIDE SEQUENCE [LARGE SCALE GENOMIC DNA]</scope>
    <source>
        <strain evidence="1 2">FACHB-288</strain>
    </source>
</reference>
<dbReference type="EMBL" id="JACJQH010000034">
    <property type="protein sequence ID" value="MBD2197945.1"/>
    <property type="molecule type" value="Genomic_DNA"/>
</dbReference>